<feature type="compositionally biased region" description="Pro residues" evidence="5">
    <location>
        <begin position="16"/>
        <end position="32"/>
    </location>
</feature>
<dbReference type="SUPFAM" id="SSF53383">
    <property type="entry name" value="PLP-dependent transferases"/>
    <property type="match status" value="1"/>
</dbReference>
<evidence type="ECO:0000259" key="6">
    <source>
        <dbReference type="Pfam" id="PF00155"/>
    </source>
</evidence>
<gene>
    <name evidence="7" type="ORF">I8D64_09790</name>
</gene>
<dbReference type="CDD" id="cd00609">
    <property type="entry name" value="AAT_like"/>
    <property type="match status" value="1"/>
</dbReference>
<protein>
    <submittedName>
        <fullName evidence="7">Aminotransferase class I/II-fold pyridoxal phosphate-dependent enzyme</fullName>
    </submittedName>
</protein>
<feature type="region of interest" description="Disordered" evidence="5">
    <location>
        <begin position="1"/>
        <end position="38"/>
    </location>
</feature>
<feature type="region of interest" description="Disordered" evidence="5">
    <location>
        <begin position="186"/>
        <end position="208"/>
    </location>
</feature>
<proteinExistence type="predicted"/>
<name>A0ABS1BAQ0_9MICO</name>
<dbReference type="PANTHER" id="PTHR43807:SF20">
    <property type="entry name" value="FI04487P"/>
    <property type="match status" value="1"/>
</dbReference>
<keyword evidence="3" id="KW-0808">Transferase</keyword>
<dbReference type="InterPro" id="IPR015424">
    <property type="entry name" value="PyrdxlP-dep_Trfase"/>
</dbReference>
<feature type="domain" description="Aminotransferase class I/classII large" evidence="6">
    <location>
        <begin position="72"/>
        <end position="444"/>
    </location>
</feature>
<evidence type="ECO:0000256" key="2">
    <source>
        <dbReference type="ARBA" id="ARBA00022576"/>
    </source>
</evidence>
<accession>A0ABS1BAQ0</accession>
<evidence type="ECO:0000256" key="4">
    <source>
        <dbReference type="ARBA" id="ARBA00022898"/>
    </source>
</evidence>
<dbReference type="InterPro" id="IPR004839">
    <property type="entry name" value="Aminotransferase_I/II_large"/>
</dbReference>
<dbReference type="Proteomes" id="UP000612352">
    <property type="component" value="Unassembled WGS sequence"/>
</dbReference>
<keyword evidence="2 7" id="KW-0032">Aminotransferase</keyword>
<evidence type="ECO:0000313" key="8">
    <source>
        <dbReference type="Proteomes" id="UP000612352"/>
    </source>
</evidence>
<dbReference type="InterPro" id="IPR015422">
    <property type="entry name" value="PyrdxlP-dep_Trfase_small"/>
</dbReference>
<evidence type="ECO:0000256" key="3">
    <source>
        <dbReference type="ARBA" id="ARBA00022679"/>
    </source>
</evidence>
<evidence type="ECO:0000256" key="5">
    <source>
        <dbReference type="SAM" id="MobiDB-lite"/>
    </source>
</evidence>
<dbReference type="Gene3D" id="3.40.640.10">
    <property type="entry name" value="Type I PLP-dependent aspartate aminotransferase-like (Major domain)"/>
    <property type="match status" value="1"/>
</dbReference>
<evidence type="ECO:0000313" key="7">
    <source>
        <dbReference type="EMBL" id="MBK0331694.1"/>
    </source>
</evidence>
<dbReference type="PANTHER" id="PTHR43807">
    <property type="entry name" value="FI04487P"/>
    <property type="match status" value="1"/>
</dbReference>
<comment type="cofactor">
    <cofactor evidence="1">
        <name>pyridoxal 5'-phosphate</name>
        <dbReference type="ChEBI" id="CHEBI:597326"/>
    </cofactor>
</comment>
<dbReference type="InterPro" id="IPR051326">
    <property type="entry name" value="Kynurenine-oxoglutarate_AT"/>
</dbReference>
<dbReference type="EMBL" id="JAEDAJ010000004">
    <property type="protein sequence ID" value="MBK0331694.1"/>
    <property type="molecule type" value="Genomic_DNA"/>
</dbReference>
<dbReference type="InterPro" id="IPR015421">
    <property type="entry name" value="PyrdxlP-dep_Trfase_major"/>
</dbReference>
<evidence type="ECO:0000256" key="1">
    <source>
        <dbReference type="ARBA" id="ARBA00001933"/>
    </source>
</evidence>
<dbReference type="Gene3D" id="3.90.1150.10">
    <property type="entry name" value="Aspartate Aminotransferase, domain 1"/>
    <property type="match status" value="1"/>
</dbReference>
<comment type="caution">
    <text evidence="7">The sequence shown here is derived from an EMBL/GenBank/DDBJ whole genome shotgun (WGS) entry which is preliminary data.</text>
</comment>
<keyword evidence="4" id="KW-0663">Pyridoxal phosphate</keyword>
<sequence length="455" mass="47521">MSDHLSPARRSAPEPAGAPRPAPSSAPAPAPAHAPEGPWSRAVSAAGLLRDGEVRPTIFAHMSALAAAHGAMNLGQGFPDTDPPEVVAESAVAAIREGANQYPPGAGVPVLREAIAAHQERFYGLRWDATSEVLVTAGATEALAASLLALVRPGDEVLTLAPFYDAYAAVIALAGGVHRTVPIRRENVADDGGDGADGQDGADGARARLRVDPDELRAAITDRTRVVLVNSPHNPTGMVLDARTLQVIVDAAAEHDAFVLTDEVYEHLVFEGEHVPVASLPGARERTISVGSAGKTLSVTGWKIGWVTAPAPILEAVTGVKQWLTYASGTPFQGAVARGLAMADEDFAAIAEDLRERRDLLVAALDRIGLSLVVAESGYFVLADLAPLGAHDAAQLCDRLPEKAGVAAIPVSAFLPEGEAGQWRSWARLAFCKDRATLEEAGRRLAAWAEGVRAG</sequence>
<organism evidence="7 8">
    <name type="scientific">Brachybacterium halotolerans</name>
    <dbReference type="NCBI Taxonomy" id="2795215"/>
    <lineage>
        <taxon>Bacteria</taxon>
        <taxon>Bacillati</taxon>
        <taxon>Actinomycetota</taxon>
        <taxon>Actinomycetes</taxon>
        <taxon>Micrococcales</taxon>
        <taxon>Dermabacteraceae</taxon>
        <taxon>Brachybacterium</taxon>
    </lineage>
</organism>
<reference evidence="7 8" key="1">
    <citation type="submission" date="2020-12" db="EMBL/GenBank/DDBJ databases">
        <title>Brachybacterium sp. MASK1Z-5, whole genome shotgun sequence.</title>
        <authorList>
            <person name="Tuo L."/>
        </authorList>
    </citation>
    <scope>NUCLEOTIDE SEQUENCE [LARGE SCALE GENOMIC DNA]</scope>
    <source>
        <strain evidence="7 8">MASK1Z-5</strain>
    </source>
</reference>
<dbReference type="GO" id="GO:0008483">
    <property type="term" value="F:transaminase activity"/>
    <property type="evidence" value="ECO:0007669"/>
    <property type="project" value="UniProtKB-KW"/>
</dbReference>
<dbReference type="Pfam" id="PF00155">
    <property type="entry name" value="Aminotran_1_2"/>
    <property type="match status" value="1"/>
</dbReference>
<keyword evidence="8" id="KW-1185">Reference proteome</keyword>